<accession>A0A449AZX6</accession>
<proteinExistence type="predicted"/>
<dbReference type="InterPro" id="IPR025202">
    <property type="entry name" value="PLD-like_dom"/>
</dbReference>
<dbReference type="PANTHER" id="PTHR21248:SF22">
    <property type="entry name" value="PHOSPHOLIPASE D"/>
    <property type="match status" value="1"/>
</dbReference>
<dbReference type="Proteomes" id="UP000289862">
    <property type="component" value="Plasmid 2"/>
</dbReference>
<evidence type="ECO:0000313" key="3">
    <source>
        <dbReference type="EMBL" id="VEU73063.1"/>
    </source>
</evidence>
<keyword evidence="1" id="KW-0812">Transmembrane</keyword>
<protein>
    <submittedName>
        <fullName evidence="3">Cardiolipin synthase</fullName>
        <ecNumber evidence="3">2.7.8.-</ecNumber>
    </submittedName>
</protein>
<dbReference type="GO" id="GO:0032049">
    <property type="term" value="P:cardiolipin biosynthetic process"/>
    <property type="evidence" value="ECO:0007669"/>
    <property type="project" value="UniProtKB-ARBA"/>
</dbReference>
<dbReference type="SUPFAM" id="SSF56024">
    <property type="entry name" value="Phospholipase D/nuclease"/>
    <property type="match status" value="2"/>
</dbReference>
<dbReference type="KEGG" id="mgal:NCTC10186_00552"/>
<dbReference type="CDD" id="cd09110">
    <property type="entry name" value="PLDc_CLS_1"/>
    <property type="match status" value="1"/>
</dbReference>
<reference evidence="3 4" key="1">
    <citation type="submission" date="2019-01" db="EMBL/GenBank/DDBJ databases">
        <authorList>
            <consortium name="Pathogen Informatics"/>
        </authorList>
    </citation>
    <scope>NUCLEOTIDE SEQUENCE [LARGE SCALE GENOMIC DNA]</scope>
    <source>
        <strain evidence="3 4">NCTC10186</strain>
        <plasmid evidence="4">2</plasmid>
    </source>
</reference>
<evidence type="ECO:0000313" key="4">
    <source>
        <dbReference type="Proteomes" id="UP000289862"/>
    </source>
</evidence>
<feature type="domain" description="PLD phosphodiesterase" evidence="2">
    <location>
        <begin position="209"/>
        <end position="236"/>
    </location>
</feature>
<feature type="transmembrane region" description="Helical" evidence="1">
    <location>
        <begin position="12"/>
        <end position="30"/>
    </location>
</feature>
<evidence type="ECO:0000259" key="2">
    <source>
        <dbReference type="PROSITE" id="PS50035"/>
    </source>
</evidence>
<keyword evidence="1" id="KW-1133">Transmembrane helix</keyword>
<dbReference type="GO" id="GO:0030572">
    <property type="term" value="F:phosphatidyltransferase activity"/>
    <property type="evidence" value="ECO:0007669"/>
    <property type="project" value="UniProtKB-ARBA"/>
</dbReference>
<keyword evidence="3" id="KW-0614">Plasmid</keyword>
<gene>
    <name evidence="3" type="primary">cls</name>
    <name evidence="3" type="ORF">NCTC10186_00552</name>
</gene>
<dbReference type="CDD" id="cd09112">
    <property type="entry name" value="PLDc_CLS_2"/>
    <property type="match status" value="1"/>
</dbReference>
<dbReference type="Pfam" id="PF13091">
    <property type="entry name" value="PLDc_2"/>
    <property type="match status" value="2"/>
</dbReference>
<dbReference type="GO" id="GO:0005886">
    <property type="term" value="C:plasma membrane"/>
    <property type="evidence" value="ECO:0007669"/>
    <property type="project" value="UniProtKB-SubCell"/>
</dbReference>
<feature type="domain" description="PLD phosphodiesterase" evidence="2">
    <location>
        <begin position="389"/>
        <end position="416"/>
    </location>
</feature>
<evidence type="ECO:0000256" key="1">
    <source>
        <dbReference type="SAM" id="Phobius"/>
    </source>
</evidence>
<dbReference type="InterPro" id="IPR001736">
    <property type="entry name" value="PLipase_D/transphosphatidylase"/>
</dbReference>
<organism evidence="3 4">
    <name type="scientific">Mycoplasmopsis gallopavonis</name>
    <dbReference type="NCBI Taxonomy" id="76629"/>
    <lineage>
        <taxon>Bacteria</taxon>
        <taxon>Bacillati</taxon>
        <taxon>Mycoplasmatota</taxon>
        <taxon>Mycoplasmoidales</taxon>
        <taxon>Metamycoplasmataceae</taxon>
        <taxon>Mycoplasmopsis</taxon>
    </lineage>
</organism>
<name>A0A449AZX6_9BACT</name>
<geneLocation type="plasmid" evidence="3 4">
    <name>2</name>
</geneLocation>
<sequence>MLIIRVNILFNWFFLAFLYFINLLFTIVIYHQKRQTNAKMSWIYLILIFPVIGHAIFLTFGLMFINKYEVKLLNSKFYKIENHLEVCNCQTPENSPIGKLSKISKLKILKSNIDFYEEGYRFYQNLLNEIEKAQKSIFIVSYIIKKSEISNEFISILKRKIDQGVEIKWLVDDFGAMFSQKKELKKLAKLGAKVKFIGKIYYPFINAASFSRNHQKFIIIDSQYVFSGGNNISDEYASLSVKYGHWIDLNYKITGPYVNAYNLHFIQFWDIIAREKLEVNKYLIDPKIYHGQSFRNDTLLVSDSPSLNHSEAEYYWLQMFGDAKESIIISTPYFSLTNSLEKQMILALKRGVKIIIYIPGLPDKKLVYQVTLSQLATLIDHGLEVRVFKDHFLHSKIGLIDHQIAWVGTNNLDSRSMFSQYETMDVFYGNDVNKVAKIFENYDKYCQIIKNSHELKENKTLITEFLANWTKPLI</sequence>
<dbReference type="Gene3D" id="3.30.870.10">
    <property type="entry name" value="Endonuclease Chain A"/>
    <property type="match status" value="2"/>
</dbReference>
<dbReference type="AlphaFoldDB" id="A0A449AZX6"/>
<keyword evidence="1" id="KW-0472">Membrane</keyword>
<keyword evidence="3" id="KW-0808">Transferase</keyword>
<dbReference type="EC" id="2.7.8.-" evidence="3"/>
<dbReference type="PROSITE" id="PS50035">
    <property type="entry name" value="PLD"/>
    <property type="match status" value="2"/>
</dbReference>
<keyword evidence="4" id="KW-1185">Reference proteome</keyword>
<dbReference type="SMART" id="SM00155">
    <property type="entry name" value="PLDc"/>
    <property type="match status" value="2"/>
</dbReference>
<feature type="transmembrane region" description="Helical" evidence="1">
    <location>
        <begin position="42"/>
        <end position="65"/>
    </location>
</feature>
<dbReference type="PANTHER" id="PTHR21248">
    <property type="entry name" value="CARDIOLIPIN SYNTHASE"/>
    <property type="match status" value="1"/>
</dbReference>
<dbReference type="EMBL" id="LR215032">
    <property type="protein sequence ID" value="VEU73063.1"/>
    <property type="molecule type" value="Genomic_DNA"/>
</dbReference>